<dbReference type="InterPro" id="IPR022002">
    <property type="entry name" value="ChsH2_Znr"/>
</dbReference>
<dbReference type="Pfam" id="PF12172">
    <property type="entry name" value="zf-ChsH2"/>
    <property type="match status" value="1"/>
</dbReference>
<proteinExistence type="predicted"/>
<accession>A0A7W8AF64</accession>
<organism evidence="3 4">
    <name type="scientific">Nonomuraea endophytica</name>
    <dbReference type="NCBI Taxonomy" id="714136"/>
    <lineage>
        <taxon>Bacteria</taxon>
        <taxon>Bacillati</taxon>
        <taxon>Actinomycetota</taxon>
        <taxon>Actinomycetes</taxon>
        <taxon>Streptosporangiales</taxon>
        <taxon>Streptosporangiaceae</taxon>
        <taxon>Nonomuraea</taxon>
    </lineage>
</organism>
<gene>
    <name evidence="3" type="ORF">HNR40_010716</name>
</gene>
<evidence type="ECO:0000313" key="3">
    <source>
        <dbReference type="EMBL" id="MBB5085202.1"/>
    </source>
</evidence>
<dbReference type="InterPro" id="IPR012340">
    <property type="entry name" value="NA-bd_OB-fold"/>
</dbReference>
<comment type="caution">
    <text evidence="3">The sequence shown here is derived from an EMBL/GenBank/DDBJ whole genome shotgun (WGS) entry which is preliminary data.</text>
</comment>
<feature type="domain" description="ChsH2 rubredoxin-like zinc ribbon" evidence="2">
    <location>
        <begin position="17"/>
        <end position="46"/>
    </location>
</feature>
<dbReference type="PANTHER" id="PTHR34075">
    <property type="entry name" value="BLR3430 PROTEIN"/>
    <property type="match status" value="1"/>
</dbReference>
<dbReference type="InterPro" id="IPR052513">
    <property type="entry name" value="Thioester_dehydratase-like"/>
</dbReference>
<dbReference type="Pfam" id="PF01796">
    <property type="entry name" value="OB_ChsH2_C"/>
    <property type="match status" value="1"/>
</dbReference>
<sequence>MTLAIDGWFTIGDDGTHLLGTRCADCGTVSFPPQWGFCRNPHCSGETQEETRLPRQGTVWSYTNACYAPPPPFAAAEPYTPVTLAAVELAEAGIIVLGQVKDLTVDELRVGMELRLTHGPLADGPLVWMWEAAQ</sequence>
<dbReference type="RefSeq" id="WP_184976428.1">
    <property type="nucleotide sequence ID" value="NZ_JACHIN010000033.1"/>
</dbReference>
<evidence type="ECO:0000259" key="1">
    <source>
        <dbReference type="Pfam" id="PF01796"/>
    </source>
</evidence>
<evidence type="ECO:0008006" key="5">
    <source>
        <dbReference type="Google" id="ProtNLM"/>
    </source>
</evidence>
<protein>
    <recommendedName>
        <fullName evidence="5">Benzoylsuccinyl-CoA thiolase</fullName>
    </recommendedName>
</protein>
<dbReference type="InterPro" id="IPR002878">
    <property type="entry name" value="ChsH2_C"/>
</dbReference>
<reference evidence="3 4" key="1">
    <citation type="submission" date="2020-08" db="EMBL/GenBank/DDBJ databases">
        <title>Genomic Encyclopedia of Type Strains, Phase IV (KMG-IV): sequencing the most valuable type-strain genomes for metagenomic binning, comparative biology and taxonomic classification.</title>
        <authorList>
            <person name="Goeker M."/>
        </authorList>
    </citation>
    <scope>NUCLEOTIDE SEQUENCE [LARGE SCALE GENOMIC DNA]</scope>
    <source>
        <strain evidence="3 4">DSM 45385</strain>
    </source>
</reference>
<dbReference type="PANTHER" id="PTHR34075:SF5">
    <property type="entry name" value="BLR3430 PROTEIN"/>
    <property type="match status" value="1"/>
</dbReference>
<keyword evidence="4" id="KW-1185">Reference proteome</keyword>
<feature type="domain" description="ChsH2 C-terminal OB-fold" evidence="1">
    <location>
        <begin position="51"/>
        <end position="116"/>
    </location>
</feature>
<dbReference type="EMBL" id="JACHIN010000033">
    <property type="protein sequence ID" value="MBB5085202.1"/>
    <property type="molecule type" value="Genomic_DNA"/>
</dbReference>
<name>A0A7W8AF64_9ACTN</name>
<dbReference type="Proteomes" id="UP000568380">
    <property type="component" value="Unassembled WGS sequence"/>
</dbReference>
<evidence type="ECO:0000313" key="4">
    <source>
        <dbReference type="Proteomes" id="UP000568380"/>
    </source>
</evidence>
<evidence type="ECO:0000259" key="2">
    <source>
        <dbReference type="Pfam" id="PF12172"/>
    </source>
</evidence>
<dbReference type="Gene3D" id="6.10.30.10">
    <property type="match status" value="1"/>
</dbReference>
<dbReference type="SUPFAM" id="SSF50249">
    <property type="entry name" value="Nucleic acid-binding proteins"/>
    <property type="match status" value="1"/>
</dbReference>
<dbReference type="AlphaFoldDB" id="A0A7W8AF64"/>